<reference evidence="3 4" key="1">
    <citation type="submission" date="2018-07" db="EMBL/GenBank/DDBJ databases">
        <title>Genome sequence of Azospirillum sp. ATCC 49961.</title>
        <authorList>
            <person name="Sant'Anna F.H."/>
            <person name="Baldani J.I."/>
            <person name="Zilli J.E."/>
            <person name="Reis V.M."/>
            <person name="Hartmann A."/>
            <person name="Cruz L."/>
            <person name="de Souza E.M."/>
            <person name="de Oliveira Pedrosa F."/>
            <person name="Passaglia L.M.P."/>
        </authorList>
    </citation>
    <scope>NUCLEOTIDE SEQUENCE [LARGE SCALE GENOMIC DNA]</scope>
    <source>
        <strain evidence="3 4">ATCC 49961</strain>
    </source>
</reference>
<proteinExistence type="predicted"/>
<evidence type="ECO:0000259" key="2">
    <source>
        <dbReference type="Pfam" id="PF16917"/>
    </source>
</evidence>
<organism evidence="3 4">
    <name type="scientific">Roseomonas genomospecies 6</name>
    <dbReference type="NCBI Taxonomy" id="214106"/>
    <lineage>
        <taxon>Bacteria</taxon>
        <taxon>Pseudomonadati</taxon>
        <taxon>Pseudomonadota</taxon>
        <taxon>Alphaproteobacteria</taxon>
        <taxon>Acetobacterales</taxon>
        <taxon>Roseomonadaceae</taxon>
        <taxon>Roseomonas</taxon>
    </lineage>
</organism>
<evidence type="ECO:0000313" key="3">
    <source>
        <dbReference type="EMBL" id="KAA0675942.1"/>
    </source>
</evidence>
<comment type="caution">
    <text evidence="3">The sequence shown here is derived from an EMBL/GenBank/DDBJ whole genome shotgun (WGS) entry which is preliminary data.</text>
</comment>
<dbReference type="InterPro" id="IPR004143">
    <property type="entry name" value="BPL_LPL_catalytic"/>
</dbReference>
<dbReference type="InterPro" id="IPR045864">
    <property type="entry name" value="aa-tRNA-synth_II/BPL/LPL"/>
</dbReference>
<dbReference type="Pfam" id="PF16917">
    <property type="entry name" value="BPL_LplA_LipB_2"/>
    <property type="match status" value="1"/>
</dbReference>
<sequence length="213" mass="22633">MDPTDAPTARPTEAPTLPPVFRPWPAAADGPFATACRFATEGAEPGTLVHADRRDRLDVAVVLAPDRPDADRGIVAVTLVALADALEALGPPNQTIQFDGRSGGAGRLMLNGAVAGGVTVALGPAAEDGIPAWAVVGAELEVVGDPDDPDPGRRPDRTALREEGFGETDAVAVLESFTRHFLTWIDLWMEAGFEPVRQVWEKRLVPGEEEFRP</sequence>
<dbReference type="RefSeq" id="WP_149472352.1">
    <property type="nucleotide sequence ID" value="NZ_QOKW01000046.1"/>
</dbReference>
<dbReference type="OrthoDB" id="7657788at2"/>
<name>A0A9W7KP01_9PROT</name>
<protein>
    <recommendedName>
        <fullName evidence="2">BPL/LPL catalytic domain-containing protein</fullName>
    </recommendedName>
</protein>
<dbReference type="Proteomes" id="UP000480854">
    <property type="component" value="Unassembled WGS sequence"/>
</dbReference>
<gene>
    <name evidence="3" type="ORF">DS843_29240</name>
</gene>
<dbReference type="Gene3D" id="3.30.930.10">
    <property type="entry name" value="Bira Bifunctional Protein, Domain 2"/>
    <property type="match status" value="1"/>
</dbReference>
<evidence type="ECO:0000313" key="4">
    <source>
        <dbReference type="Proteomes" id="UP000480854"/>
    </source>
</evidence>
<accession>A0A9W7KP01</accession>
<dbReference type="AlphaFoldDB" id="A0A9W7KP01"/>
<dbReference type="EMBL" id="QOKW01000046">
    <property type="protein sequence ID" value="KAA0675942.1"/>
    <property type="molecule type" value="Genomic_DNA"/>
</dbReference>
<evidence type="ECO:0000256" key="1">
    <source>
        <dbReference type="SAM" id="MobiDB-lite"/>
    </source>
</evidence>
<feature type="region of interest" description="Disordered" evidence="1">
    <location>
        <begin position="1"/>
        <end position="22"/>
    </location>
</feature>
<keyword evidence="4" id="KW-1185">Reference proteome</keyword>
<feature type="domain" description="BPL/LPL catalytic" evidence="2">
    <location>
        <begin position="17"/>
        <end position="201"/>
    </location>
</feature>